<evidence type="ECO:0000313" key="18">
    <source>
        <dbReference type="EMBL" id="ODV58859.1"/>
    </source>
</evidence>
<dbReference type="GO" id="GO:0003910">
    <property type="term" value="F:DNA ligase (ATP) activity"/>
    <property type="evidence" value="ECO:0007669"/>
    <property type="project" value="UniProtKB-EC"/>
</dbReference>
<dbReference type="Proteomes" id="UP000095038">
    <property type="component" value="Unassembled WGS sequence"/>
</dbReference>
<dbReference type="GO" id="GO:1903461">
    <property type="term" value="P:Okazaki fragment processing involved in mitotic DNA replication"/>
    <property type="evidence" value="ECO:0007669"/>
    <property type="project" value="EnsemblFungi"/>
</dbReference>
<evidence type="ECO:0000256" key="9">
    <source>
        <dbReference type="ARBA" id="ARBA00023172"/>
    </source>
</evidence>
<dbReference type="Gene3D" id="3.30.1490.70">
    <property type="match status" value="1"/>
</dbReference>
<dbReference type="InterPro" id="IPR000977">
    <property type="entry name" value="DNA_ligase_ATP-dep"/>
</dbReference>
<dbReference type="CDD" id="cd07969">
    <property type="entry name" value="OBF_DNA_ligase_I"/>
    <property type="match status" value="1"/>
</dbReference>
<dbReference type="GO" id="GO:0005524">
    <property type="term" value="F:ATP binding"/>
    <property type="evidence" value="ECO:0007669"/>
    <property type="project" value="UniProtKB-KW"/>
</dbReference>
<keyword evidence="11" id="KW-0539">Nucleus</keyword>
<evidence type="ECO:0000256" key="1">
    <source>
        <dbReference type="ARBA" id="ARBA00004123"/>
    </source>
</evidence>
<feature type="compositionally biased region" description="Basic and acidic residues" evidence="16">
    <location>
        <begin position="68"/>
        <end position="87"/>
    </location>
</feature>
<dbReference type="FunFam" id="1.10.3260.10:FF:000001">
    <property type="entry name" value="DNA ligase"/>
    <property type="match status" value="1"/>
</dbReference>
<dbReference type="SUPFAM" id="SSF117018">
    <property type="entry name" value="ATP-dependent DNA ligase DNA-binding domain"/>
    <property type="match status" value="1"/>
</dbReference>
<dbReference type="GeneID" id="30967562"/>
<dbReference type="STRING" id="1344418.A0A1D2VB76"/>
<name>A0A1D2VB76_9ASCO</name>
<evidence type="ECO:0000313" key="19">
    <source>
        <dbReference type="Proteomes" id="UP000095038"/>
    </source>
</evidence>
<gene>
    <name evidence="18" type="ORF">ASCRUDRAFT_77585</name>
</gene>
<comment type="similarity">
    <text evidence="2 15">Belongs to the ATP-dependent DNA ligase family.</text>
</comment>
<evidence type="ECO:0000256" key="10">
    <source>
        <dbReference type="ARBA" id="ARBA00023204"/>
    </source>
</evidence>
<evidence type="ECO:0000256" key="5">
    <source>
        <dbReference type="ARBA" id="ARBA00022705"/>
    </source>
</evidence>
<evidence type="ECO:0000256" key="15">
    <source>
        <dbReference type="RuleBase" id="RU004196"/>
    </source>
</evidence>
<dbReference type="PANTHER" id="PTHR45674">
    <property type="entry name" value="DNA LIGASE 1/3 FAMILY MEMBER"/>
    <property type="match status" value="1"/>
</dbReference>
<evidence type="ECO:0000256" key="11">
    <source>
        <dbReference type="ARBA" id="ARBA00023242"/>
    </source>
</evidence>
<dbReference type="GO" id="GO:0051301">
    <property type="term" value="P:cell division"/>
    <property type="evidence" value="ECO:0007669"/>
    <property type="project" value="UniProtKB-KW"/>
</dbReference>
<dbReference type="OrthoDB" id="206088at2759"/>
<dbReference type="EMBL" id="KV454489">
    <property type="protein sequence ID" value="ODV58859.1"/>
    <property type="molecule type" value="Genomic_DNA"/>
</dbReference>
<evidence type="ECO:0000256" key="16">
    <source>
        <dbReference type="SAM" id="MobiDB-lite"/>
    </source>
</evidence>
<keyword evidence="3 14" id="KW-0436">Ligase</keyword>
<organism evidence="18 19">
    <name type="scientific">Ascoidea rubescens DSM 1968</name>
    <dbReference type="NCBI Taxonomy" id="1344418"/>
    <lineage>
        <taxon>Eukaryota</taxon>
        <taxon>Fungi</taxon>
        <taxon>Dikarya</taxon>
        <taxon>Ascomycota</taxon>
        <taxon>Saccharomycotina</taxon>
        <taxon>Saccharomycetes</taxon>
        <taxon>Ascoideaceae</taxon>
        <taxon>Ascoidea</taxon>
    </lineage>
</organism>
<evidence type="ECO:0000256" key="8">
    <source>
        <dbReference type="ARBA" id="ARBA00022840"/>
    </source>
</evidence>
<dbReference type="EC" id="6.5.1.1" evidence="14"/>
<feature type="domain" description="ATP-dependent DNA ligase family profile" evidence="17">
    <location>
        <begin position="620"/>
        <end position="757"/>
    </location>
</feature>
<feature type="compositionally biased region" description="Basic residues" evidence="16">
    <location>
        <begin position="121"/>
        <end position="141"/>
    </location>
</feature>
<evidence type="ECO:0000256" key="2">
    <source>
        <dbReference type="ARBA" id="ARBA00007572"/>
    </source>
</evidence>
<dbReference type="FunCoup" id="A0A1D2VB76">
    <property type="interactions" value="683"/>
</dbReference>
<reference evidence="19" key="1">
    <citation type="submission" date="2016-05" db="EMBL/GenBank/DDBJ databases">
        <title>Comparative genomics of biotechnologically important yeasts.</title>
        <authorList>
            <consortium name="DOE Joint Genome Institute"/>
            <person name="Riley R."/>
            <person name="Haridas S."/>
            <person name="Wolfe K.H."/>
            <person name="Lopes M.R."/>
            <person name="Hittinger C.T."/>
            <person name="Goker M."/>
            <person name="Salamov A."/>
            <person name="Wisecaver J."/>
            <person name="Long T.M."/>
            <person name="Aerts A.L."/>
            <person name="Barry K."/>
            <person name="Choi C."/>
            <person name="Clum A."/>
            <person name="Coughlan A.Y."/>
            <person name="Deshpande S."/>
            <person name="Douglass A.P."/>
            <person name="Hanson S.J."/>
            <person name="Klenk H.-P."/>
            <person name="Labutti K."/>
            <person name="Lapidus A."/>
            <person name="Lindquist E."/>
            <person name="Lipzen A."/>
            <person name="Meier-Kolthoff J.P."/>
            <person name="Ohm R.A."/>
            <person name="Otillar R.P."/>
            <person name="Pangilinan J."/>
            <person name="Peng Y."/>
            <person name="Rokas A."/>
            <person name="Rosa C.A."/>
            <person name="Scheuner C."/>
            <person name="Sibirny A.A."/>
            <person name="Slot J.C."/>
            <person name="Stielow J.B."/>
            <person name="Sun H."/>
            <person name="Kurtzman C.P."/>
            <person name="Blackwell M."/>
            <person name="Grigoriev I.V."/>
            <person name="Jeffries T.W."/>
        </authorList>
    </citation>
    <scope>NUCLEOTIDE SEQUENCE [LARGE SCALE GENOMIC DNA]</scope>
    <source>
        <strain evidence="19">DSM 1968</strain>
    </source>
</reference>
<dbReference type="SUPFAM" id="SSF56091">
    <property type="entry name" value="DNA ligase/mRNA capping enzyme, catalytic domain"/>
    <property type="match status" value="1"/>
</dbReference>
<dbReference type="InParanoid" id="A0A1D2VB76"/>
<evidence type="ECO:0000256" key="12">
    <source>
        <dbReference type="ARBA" id="ARBA00023306"/>
    </source>
</evidence>
<dbReference type="GO" id="GO:0006310">
    <property type="term" value="P:DNA recombination"/>
    <property type="evidence" value="ECO:0007669"/>
    <property type="project" value="UniProtKB-KW"/>
</dbReference>
<dbReference type="RefSeq" id="XP_020045166.1">
    <property type="nucleotide sequence ID" value="XM_020193926.1"/>
</dbReference>
<dbReference type="Gene3D" id="1.10.3260.10">
    <property type="entry name" value="DNA ligase, ATP-dependent, N-terminal domain"/>
    <property type="match status" value="1"/>
</dbReference>
<dbReference type="GO" id="GO:0006284">
    <property type="term" value="P:base-excision repair"/>
    <property type="evidence" value="ECO:0007669"/>
    <property type="project" value="EnsemblFungi"/>
</dbReference>
<dbReference type="Gene3D" id="3.30.470.30">
    <property type="entry name" value="DNA ligase/mRNA capping enzyme"/>
    <property type="match status" value="1"/>
</dbReference>
<dbReference type="InterPro" id="IPR012309">
    <property type="entry name" value="DNA_ligase_ATP-dep_C"/>
</dbReference>
<dbReference type="PROSITE" id="PS00333">
    <property type="entry name" value="DNA_LIGASE_A2"/>
    <property type="match status" value="1"/>
</dbReference>
<evidence type="ECO:0000256" key="13">
    <source>
        <dbReference type="ARBA" id="ARBA00034003"/>
    </source>
</evidence>
<keyword evidence="7 14" id="KW-0227">DNA damage</keyword>
<dbReference type="Gene3D" id="2.40.50.140">
    <property type="entry name" value="Nucleic acid-binding proteins"/>
    <property type="match status" value="1"/>
</dbReference>
<evidence type="ECO:0000259" key="17">
    <source>
        <dbReference type="PROSITE" id="PS50160"/>
    </source>
</evidence>
<dbReference type="PROSITE" id="PS50160">
    <property type="entry name" value="DNA_LIGASE_A3"/>
    <property type="match status" value="1"/>
</dbReference>
<dbReference type="AlphaFoldDB" id="A0A1D2VB76"/>
<dbReference type="Pfam" id="PF01068">
    <property type="entry name" value="DNA_ligase_A_M"/>
    <property type="match status" value="1"/>
</dbReference>
<keyword evidence="10 14" id="KW-0234">DNA repair</keyword>
<dbReference type="InterPro" id="IPR016059">
    <property type="entry name" value="DNA_ligase_ATP-dep_CS"/>
</dbReference>
<dbReference type="GO" id="GO:0003677">
    <property type="term" value="F:DNA binding"/>
    <property type="evidence" value="ECO:0007669"/>
    <property type="project" value="InterPro"/>
</dbReference>
<evidence type="ECO:0000256" key="7">
    <source>
        <dbReference type="ARBA" id="ARBA00022763"/>
    </source>
</evidence>
<dbReference type="Pfam" id="PF04679">
    <property type="entry name" value="DNA_ligase_A_C"/>
    <property type="match status" value="1"/>
</dbReference>
<dbReference type="GO" id="GO:0005739">
    <property type="term" value="C:mitochondrion"/>
    <property type="evidence" value="ECO:0007669"/>
    <property type="project" value="EnsemblFungi"/>
</dbReference>
<comment type="subcellular location">
    <subcellularLocation>
        <location evidence="1">Nucleus</location>
    </subcellularLocation>
</comment>
<dbReference type="InterPro" id="IPR036599">
    <property type="entry name" value="DNA_ligase_N_sf"/>
</dbReference>
<evidence type="ECO:0000256" key="14">
    <source>
        <dbReference type="RuleBase" id="RU000617"/>
    </source>
</evidence>
<keyword evidence="6 14" id="KW-0547">Nucleotide-binding</keyword>
<dbReference type="FunFam" id="3.30.470.30:FF:000016">
    <property type="entry name" value="DNA ligase"/>
    <property type="match status" value="1"/>
</dbReference>
<dbReference type="InterPro" id="IPR012308">
    <property type="entry name" value="DNA_ligase_ATP-dep_N"/>
</dbReference>
<evidence type="ECO:0000256" key="4">
    <source>
        <dbReference type="ARBA" id="ARBA00022618"/>
    </source>
</evidence>
<accession>A0A1D2VB76</accession>
<keyword evidence="5" id="KW-0235">DNA replication</keyword>
<evidence type="ECO:0000256" key="3">
    <source>
        <dbReference type="ARBA" id="ARBA00022598"/>
    </source>
</evidence>
<dbReference type="GO" id="GO:0005634">
    <property type="term" value="C:nucleus"/>
    <property type="evidence" value="ECO:0007669"/>
    <property type="project" value="UniProtKB-SubCell"/>
</dbReference>
<feature type="compositionally biased region" description="Basic residues" evidence="16">
    <location>
        <begin position="1"/>
        <end position="12"/>
    </location>
</feature>
<dbReference type="PROSITE" id="PS00697">
    <property type="entry name" value="DNA_LIGASE_A1"/>
    <property type="match status" value="1"/>
</dbReference>
<evidence type="ECO:0000256" key="6">
    <source>
        <dbReference type="ARBA" id="ARBA00022741"/>
    </source>
</evidence>
<feature type="compositionally biased region" description="Polar residues" evidence="16">
    <location>
        <begin position="38"/>
        <end position="54"/>
    </location>
</feature>
<dbReference type="SUPFAM" id="SSF50249">
    <property type="entry name" value="Nucleic acid-binding proteins"/>
    <property type="match status" value="1"/>
</dbReference>
<dbReference type="GO" id="GO:0035753">
    <property type="term" value="P:maintenance of DNA trinucleotide repeats"/>
    <property type="evidence" value="ECO:0007669"/>
    <property type="project" value="EnsemblFungi"/>
</dbReference>
<dbReference type="InterPro" id="IPR012340">
    <property type="entry name" value="NA-bd_OB-fold"/>
</dbReference>
<dbReference type="PANTHER" id="PTHR45674:SF4">
    <property type="entry name" value="DNA LIGASE 1"/>
    <property type="match status" value="1"/>
</dbReference>
<feature type="compositionally biased region" description="Acidic residues" evidence="16">
    <location>
        <begin position="209"/>
        <end position="220"/>
    </location>
</feature>
<dbReference type="GO" id="GO:0071897">
    <property type="term" value="P:DNA biosynthetic process"/>
    <property type="evidence" value="ECO:0007669"/>
    <property type="project" value="InterPro"/>
</dbReference>
<protein>
    <recommendedName>
        <fullName evidence="14">DNA ligase</fullName>
        <ecNumber evidence="14">6.5.1.1</ecNumber>
    </recommendedName>
</protein>
<keyword evidence="19" id="KW-1185">Reference proteome</keyword>
<keyword evidence="9 14" id="KW-0233">DNA recombination</keyword>
<dbReference type="GO" id="GO:0006289">
    <property type="term" value="P:nucleotide-excision repair"/>
    <property type="evidence" value="ECO:0007669"/>
    <property type="project" value="EnsemblFungi"/>
</dbReference>
<feature type="compositionally biased region" description="Basic and acidic residues" evidence="16">
    <location>
        <begin position="101"/>
        <end position="114"/>
    </location>
</feature>
<dbReference type="InterPro" id="IPR012310">
    <property type="entry name" value="DNA_ligase_ATP-dep_cent"/>
</dbReference>
<proteinExistence type="inferred from homology"/>
<dbReference type="CDD" id="cd07900">
    <property type="entry name" value="Adenylation_DNA_ligase_I_Euk"/>
    <property type="match status" value="1"/>
</dbReference>
<dbReference type="FunFam" id="2.40.50.140:FF:000062">
    <property type="entry name" value="DNA ligase"/>
    <property type="match status" value="1"/>
</dbReference>
<dbReference type="NCBIfam" id="TIGR00574">
    <property type="entry name" value="dnl1"/>
    <property type="match status" value="1"/>
</dbReference>
<dbReference type="Pfam" id="PF04675">
    <property type="entry name" value="DNA_ligase_A_N"/>
    <property type="match status" value="1"/>
</dbReference>
<keyword evidence="8 14" id="KW-0067">ATP-binding</keyword>
<keyword evidence="12" id="KW-0131">Cell cycle</keyword>
<feature type="compositionally biased region" description="Basic residues" evidence="16">
    <location>
        <begin position="175"/>
        <end position="185"/>
    </location>
</feature>
<keyword evidence="4" id="KW-0132">Cell division</keyword>
<dbReference type="InterPro" id="IPR050191">
    <property type="entry name" value="ATP-dep_DNA_ligase"/>
</dbReference>
<feature type="region of interest" description="Disordered" evidence="16">
    <location>
        <begin position="1"/>
        <end position="222"/>
    </location>
</feature>
<comment type="catalytic activity">
    <reaction evidence="13 14">
        <text>ATP + (deoxyribonucleotide)n-3'-hydroxyl + 5'-phospho-(deoxyribonucleotide)m = (deoxyribonucleotide)n+m + AMP + diphosphate.</text>
        <dbReference type="EC" id="6.5.1.1"/>
    </reaction>
</comment>
<sequence length="878" mass="99050">MSIKKTQKKQHNFRQQSLASFFSGAKQNDKVDIKTLLSKPNPSNTSVSDSNDLSNVKIHKLSDNMIDNEQKEKILTKKDQSDNHFEPIEPQSLSKRKRTTKKDDTNSETVEKSTELLQSKRSSKSKIKTKKSKAASNKKSKKVENEDAIDISSDNESAIEINDSTEDAIDEKPAQKKRKLTRKKLVNANLDDSESDNEKINVASINETNADDTDPPEDDEMLRHNSSIHENEIKEAEELASISLEETKTKIPRFNPEDNSIPYKSICDLFQEIENESSRLKIIKLCSEFFLDVLKFDPKSLIIVVYLFINRLGPDYEGLELGLGETLLIKTITQSSGRSAANIKKDLKDIGDLGEVAQKSRVTQPAMFKPKTLDALTVFNNLKNIANSKGSNSQQKKINHITKMLTACEGNEAKFLIRSLEGKLRIGLAEKSVLVSLAQALVTFELVSDGKKSKKASAELIVKAEDKIREAFCQVPNYKTIIDKSIEYGVLKLDEHVRLSPGVPLKPMLAKPTKSISEILDRFQNEVFTCEYKYDGERAQIHLIHDNGEEKIKVFSRNSEDMSQRYPDIIDSIRGFIKKNKIGMVKSLVLDCEAVAWDRDESKILPFQVLSTRKRKDVNKEDIKVQVCIFAFDLLCLNDEPLITKSLKERRDLIEEYLNPVPGKFQLATKIDTANIDDIQGFLDSSIKDSCEGLMIKVLEGKESQYEPSKRSRNWLKLKKDYLKGIGDSLDLVVVGAYYGKGKRTGKYGGFLLASYNQQSGDYETTCKLGTGFSDEMLLQLYEKLSKLVIAQPRSYYSYDSGNAAAEPDVWFEPEVVFEVLTADLSLSPIYKAGCDTFGKGISLRFPRFIKLRDDKGSEDATSSDQLVEFYERQSSIS</sequence>